<evidence type="ECO:0000313" key="2">
    <source>
        <dbReference type="Proteomes" id="UP000789920"/>
    </source>
</evidence>
<dbReference type="Proteomes" id="UP000789920">
    <property type="component" value="Unassembled WGS sequence"/>
</dbReference>
<accession>A0ACA9N9U0</accession>
<feature type="non-terminal residue" evidence="1">
    <location>
        <position position="1"/>
    </location>
</feature>
<proteinExistence type="predicted"/>
<comment type="caution">
    <text evidence="1">The sequence shown here is derived from an EMBL/GenBank/DDBJ whole genome shotgun (WGS) entry which is preliminary data.</text>
</comment>
<reference evidence="1" key="1">
    <citation type="submission" date="2021-06" db="EMBL/GenBank/DDBJ databases">
        <authorList>
            <person name="Kallberg Y."/>
            <person name="Tangrot J."/>
            <person name="Rosling A."/>
        </authorList>
    </citation>
    <scope>NUCLEOTIDE SEQUENCE</scope>
    <source>
        <strain evidence="1">MA461A</strain>
    </source>
</reference>
<protein>
    <submittedName>
        <fullName evidence="1">20694_t:CDS:1</fullName>
    </submittedName>
</protein>
<gene>
    <name evidence="1" type="ORF">RPERSI_LOCUS6978</name>
</gene>
<dbReference type="EMBL" id="CAJVQC010011494">
    <property type="protein sequence ID" value="CAG8627837.1"/>
    <property type="molecule type" value="Genomic_DNA"/>
</dbReference>
<evidence type="ECO:0000313" key="1">
    <source>
        <dbReference type="EMBL" id="CAG8627837.1"/>
    </source>
</evidence>
<sequence length="45" mass="5247">EKLHLLKENINNLGTQVCKIKNFYKAICGTHQAIEHKGQEKLEKR</sequence>
<keyword evidence="2" id="KW-1185">Reference proteome</keyword>
<name>A0ACA9N9U0_9GLOM</name>
<organism evidence="1 2">
    <name type="scientific">Racocetra persica</name>
    <dbReference type="NCBI Taxonomy" id="160502"/>
    <lineage>
        <taxon>Eukaryota</taxon>
        <taxon>Fungi</taxon>
        <taxon>Fungi incertae sedis</taxon>
        <taxon>Mucoromycota</taxon>
        <taxon>Glomeromycotina</taxon>
        <taxon>Glomeromycetes</taxon>
        <taxon>Diversisporales</taxon>
        <taxon>Gigasporaceae</taxon>
        <taxon>Racocetra</taxon>
    </lineage>
</organism>